<dbReference type="PANTHER" id="PTHR30346">
    <property type="entry name" value="TRANSCRIPTIONAL DUAL REGULATOR HCAR-RELATED"/>
    <property type="match status" value="1"/>
</dbReference>
<dbReference type="GO" id="GO:0032993">
    <property type="term" value="C:protein-DNA complex"/>
    <property type="evidence" value="ECO:0007669"/>
    <property type="project" value="TreeGrafter"/>
</dbReference>
<comment type="similarity">
    <text evidence="1">Belongs to the LysR transcriptional regulatory family.</text>
</comment>
<dbReference type="SUPFAM" id="SSF46785">
    <property type="entry name" value="Winged helix' DNA-binding domain"/>
    <property type="match status" value="1"/>
</dbReference>
<evidence type="ECO:0000256" key="4">
    <source>
        <dbReference type="ARBA" id="ARBA00023159"/>
    </source>
</evidence>
<dbReference type="InterPro" id="IPR000847">
    <property type="entry name" value="LysR_HTH_N"/>
</dbReference>
<accession>A0A9X3D5M1</accession>
<dbReference type="AlphaFoldDB" id="A0A9X3D5M1"/>
<organism evidence="7 8">
    <name type="scientific">Gordonia aquimaris</name>
    <dbReference type="NCBI Taxonomy" id="2984863"/>
    <lineage>
        <taxon>Bacteria</taxon>
        <taxon>Bacillati</taxon>
        <taxon>Actinomycetota</taxon>
        <taxon>Actinomycetes</taxon>
        <taxon>Mycobacteriales</taxon>
        <taxon>Gordoniaceae</taxon>
        <taxon>Gordonia</taxon>
    </lineage>
</organism>
<evidence type="ECO:0000256" key="5">
    <source>
        <dbReference type="ARBA" id="ARBA00023163"/>
    </source>
</evidence>
<dbReference type="SUPFAM" id="SSF53850">
    <property type="entry name" value="Periplasmic binding protein-like II"/>
    <property type="match status" value="1"/>
</dbReference>
<dbReference type="InterPro" id="IPR036390">
    <property type="entry name" value="WH_DNA-bd_sf"/>
</dbReference>
<evidence type="ECO:0000313" key="8">
    <source>
        <dbReference type="Proteomes" id="UP001143347"/>
    </source>
</evidence>
<evidence type="ECO:0000313" key="7">
    <source>
        <dbReference type="EMBL" id="MCX2965360.1"/>
    </source>
</evidence>
<evidence type="ECO:0000256" key="3">
    <source>
        <dbReference type="ARBA" id="ARBA00023125"/>
    </source>
</evidence>
<dbReference type="Gene3D" id="1.10.10.10">
    <property type="entry name" value="Winged helix-like DNA-binding domain superfamily/Winged helix DNA-binding domain"/>
    <property type="match status" value="1"/>
</dbReference>
<dbReference type="EMBL" id="JAPKFM010000015">
    <property type="protein sequence ID" value="MCX2965360.1"/>
    <property type="molecule type" value="Genomic_DNA"/>
</dbReference>
<dbReference type="InterPro" id="IPR005119">
    <property type="entry name" value="LysR_subst-bd"/>
</dbReference>
<dbReference type="PROSITE" id="PS50931">
    <property type="entry name" value="HTH_LYSR"/>
    <property type="match status" value="1"/>
</dbReference>
<protein>
    <submittedName>
        <fullName evidence="7">LysR family transcriptional regulator</fullName>
    </submittedName>
</protein>
<dbReference type="PANTHER" id="PTHR30346:SF0">
    <property type="entry name" value="HCA OPERON TRANSCRIPTIONAL ACTIVATOR HCAR"/>
    <property type="match status" value="1"/>
</dbReference>
<keyword evidence="4" id="KW-0010">Activator</keyword>
<dbReference type="Pfam" id="PF00126">
    <property type="entry name" value="HTH_1"/>
    <property type="match status" value="1"/>
</dbReference>
<dbReference type="FunFam" id="1.10.10.10:FF:000001">
    <property type="entry name" value="LysR family transcriptional regulator"/>
    <property type="match status" value="1"/>
</dbReference>
<evidence type="ECO:0000256" key="2">
    <source>
        <dbReference type="ARBA" id="ARBA00023015"/>
    </source>
</evidence>
<dbReference type="CDD" id="cd05466">
    <property type="entry name" value="PBP2_LTTR_substrate"/>
    <property type="match status" value="1"/>
</dbReference>
<keyword evidence="5" id="KW-0804">Transcription</keyword>
<dbReference type="InterPro" id="IPR036388">
    <property type="entry name" value="WH-like_DNA-bd_sf"/>
</dbReference>
<comment type="caution">
    <text evidence="7">The sequence shown here is derived from an EMBL/GenBank/DDBJ whole genome shotgun (WGS) entry which is preliminary data.</text>
</comment>
<dbReference type="Pfam" id="PF03466">
    <property type="entry name" value="LysR_substrate"/>
    <property type="match status" value="1"/>
</dbReference>
<evidence type="ECO:0000259" key="6">
    <source>
        <dbReference type="PROSITE" id="PS50931"/>
    </source>
</evidence>
<reference evidence="7" key="1">
    <citation type="submission" date="2022-10" db="EMBL/GenBank/DDBJ databases">
        <title>WGS of marine actinomycetes from Thailand.</title>
        <authorList>
            <person name="Thawai C."/>
        </authorList>
    </citation>
    <scope>NUCLEOTIDE SEQUENCE</scope>
    <source>
        <strain evidence="7">SW21</strain>
    </source>
</reference>
<keyword evidence="8" id="KW-1185">Reference proteome</keyword>
<keyword evidence="2" id="KW-0805">Transcription regulation</keyword>
<proteinExistence type="inferred from homology"/>
<evidence type="ECO:0000256" key="1">
    <source>
        <dbReference type="ARBA" id="ARBA00009437"/>
    </source>
</evidence>
<sequence length="298" mass="32262">MKSRDDLDLRRLRMFVTVAEAPSLRVAAEKMFMTQQAASSAIKELERTLGVELFSRTRRSLMLTPAGETLYRGAAALLAGGHQLTAKVQAAGADSVPPYVIGHTPNLAPSEVFTIIEPVVVADPSVPITVRPIFADQIRSALLDGHIDLALRRGIQPPPDLAGTVAGRHRLRLAVGSEHPLAQHDQANLADLADHEIVVAVAEPEEDSEYLRLLISICQAAGFEPQITVSRLRGTPPHTAVIAHPQAAAFVTNEPGWLYDNRIRVIELAEAPTVPVQAMWLPHTTSAIRTKILASLQP</sequence>
<dbReference type="RefSeq" id="WP_266062490.1">
    <property type="nucleotide sequence ID" value="NZ_JAPKFM010000015.1"/>
</dbReference>
<dbReference type="GO" id="GO:0003677">
    <property type="term" value="F:DNA binding"/>
    <property type="evidence" value="ECO:0007669"/>
    <property type="project" value="UniProtKB-KW"/>
</dbReference>
<keyword evidence="3" id="KW-0238">DNA-binding</keyword>
<feature type="domain" description="HTH lysR-type" evidence="6">
    <location>
        <begin position="7"/>
        <end position="64"/>
    </location>
</feature>
<dbReference type="Gene3D" id="3.40.190.10">
    <property type="entry name" value="Periplasmic binding protein-like II"/>
    <property type="match status" value="2"/>
</dbReference>
<name>A0A9X3D5M1_9ACTN</name>
<dbReference type="Proteomes" id="UP001143347">
    <property type="component" value="Unassembled WGS sequence"/>
</dbReference>
<gene>
    <name evidence="7" type="ORF">OSB52_14785</name>
</gene>
<dbReference type="PRINTS" id="PR00039">
    <property type="entry name" value="HTHLYSR"/>
</dbReference>
<dbReference type="GO" id="GO:0003700">
    <property type="term" value="F:DNA-binding transcription factor activity"/>
    <property type="evidence" value="ECO:0007669"/>
    <property type="project" value="InterPro"/>
</dbReference>